<dbReference type="SMART" id="SM00248">
    <property type="entry name" value="ANK"/>
    <property type="match status" value="15"/>
</dbReference>
<evidence type="ECO:0000256" key="3">
    <source>
        <dbReference type="PROSITE-ProRule" id="PRU00023"/>
    </source>
</evidence>
<keyword evidence="6" id="KW-1185">Reference proteome</keyword>
<dbReference type="Pfam" id="PF12796">
    <property type="entry name" value="Ank_2"/>
    <property type="match status" value="3"/>
</dbReference>
<dbReference type="PANTHER" id="PTHR24123">
    <property type="entry name" value="ANKYRIN REPEAT-CONTAINING"/>
    <property type="match status" value="1"/>
</dbReference>
<dbReference type="STRING" id="41688.A0A2N3N6M2"/>
<dbReference type="Pfam" id="PF00023">
    <property type="entry name" value="Ank"/>
    <property type="match status" value="1"/>
</dbReference>
<evidence type="ECO:0000313" key="6">
    <source>
        <dbReference type="Proteomes" id="UP000233524"/>
    </source>
</evidence>
<reference evidence="5 6" key="1">
    <citation type="journal article" date="2017" name="G3 (Bethesda)">
        <title>First Draft Genome Sequence of the Pathogenic Fungus Lomentospora prolificans (Formerly Scedosporium prolificans).</title>
        <authorList>
            <person name="Luo R."/>
            <person name="Zimin A."/>
            <person name="Workman R."/>
            <person name="Fan Y."/>
            <person name="Pertea G."/>
            <person name="Grossman N."/>
            <person name="Wear M.P."/>
            <person name="Jia B."/>
            <person name="Miller H."/>
            <person name="Casadevall A."/>
            <person name="Timp W."/>
            <person name="Zhang S.X."/>
            <person name="Salzberg S.L."/>
        </authorList>
    </citation>
    <scope>NUCLEOTIDE SEQUENCE [LARGE SCALE GENOMIC DNA]</scope>
    <source>
        <strain evidence="5 6">JHH-5317</strain>
    </source>
</reference>
<keyword evidence="1" id="KW-0677">Repeat</keyword>
<evidence type="ECO:0000313" key="5">
    <source>
        <dbReference type="EMBL" id="PKS08089.1"/>
    </source>
</evidence>
<organism evidence="5 6">
    <name type="scientific">Lomentospora prolificans</name>
    <dbReference type="NCBI Taxonomy" id="41688"/>
    <lineage>
        <taxon>Eukaryota</taxon>
        <taxon>Fungi</taxon>
        <taxon>Dikarya</taxon>
        <taxon>Ascomycota</taxon>
        <taxon>Pezizomycotina</taxon>
        <taxon>Sordariomycetes</taxon>
        <taxon>Hypocreomycetidae</taxon>
        <taxon>Microascales</taxon>
        <taxon>Microascaceae</taxon>
        <taxon>Lomentospora</taxon>
    </lineage>
</organism>
<dbReference type="InterPro" id="IPR036770">
    <property type="entry name" value="Ankyrin_rpt-contain_sf"/>
</dbReference>
<feature type="repeat" description="ANK" evidence="3">
    <location>
        <begin position="802"/>
        <end position="834"/>
    </location>
</feature>
<evidence type="ECO:0000256" key="1">
    <source>
        <dbReference type="ARBA" id="ARBA00022737"/>
    </source>
</evidence>
<feature type="repeat" description="ANK" evidence="3">
    <location>
        <begin position="872"/>
        <end position="904"/>
    </location>
</feature>
<dbReference type="InParanoid" id="A0A2N3N6M2"/>
<feature type="repeat" description="ANK" evidence="3">
    <location>
        <begin position="349"/>
        <end position="381"/>
    </location>
</feature>
<dbReference type="InterPro" id="IPR051165">
    <property type="entry name" value="Multifunctional_ANK_Repeat"/>
</dbReference>
<dbReference type="AlphaFoldDB" id="A0A2N3N6M2"/>
<dbReference type="Gene3D" id="1.25.40.20">
    <property type="entry name" value="Ankyrin repeat-containing domain"/>
    <property type="match status" value="4"/>
</dbReference>
<feature type="repeat" description="ANK" evidence="3">
    <location>
        <begin position="307"/>
        <end position="343"/>
    </location>
</feature>
<keyword evidence="2 3" id="KW-0040">ANK repeat</keyword>
<name>A0A2N3N6M2_9PEZI</name>
<feature type="repeat" description="ANK" evidence="3">
    <location>
        <begin position="837"/>
        <end position="869"/>
    </location>
</feature>
<dbReference type="OrthoDB" id="539213at2759"/>
<dbReference type="EMBL" id="NLAX01000700">
    <property type="protein sequence ID" value="PKS08089.1"/>
    <property type="molecule type" value="Genomic_DNA"/>
</dbReference>
<dbReference type="VEuPathDB" id="FungiDB:jhhlp_005364"/>
<feature type="repeat" description="ANK" evidence="3">
    <location>
        <begin position="188"/>
        <end position="220"/>
    </location>
</feature>
<accession>A0A2N3N6M2</accession>
<dbReference type="Proteomes" id="UP000233524">
    <property type="component" value="Unassembled WGS sequence"/>
</dbReference>
<evidence type="ECO:0000256" key="4">
    <source>
        <dbReference type="SAM" id="MobiDB-lite"/>
    </source>
</evidence>
<sequence length="957" mass="104671">MLASRHAGALTTPQAIRRVALEFSKYMPERREGDAIAMVEALARGDKAAAKQQEIQLFLYQLSNNLITDDDDEFIDDHGKDTKIMRMFRDINLPMRVWKEHFVKTIKEPTGMAFIENLLEAAVNTESVDLCEALLESGADPDKIVDSFMTGRRERPVQIAMDCRVLNLDILKLFVRFGADVNLTSPGEPMAALHKAAEKSTVEAVKLLVEAGANIRAHMAHGKAWGSVLTCAAGGESWASSCDDDELEAASPLRTFTTLKYLLPLFDREEDYRYIQSGLIVAASAGRKDLIPLFLEAGADINAAAYQGFTPLLAAATSSYDGSHIAMVRMLIDLGADPNKGRELGPRSNVLRPIHHAAARSDDGLVALLIESGADINARVTISTEHHATTLGSAFESAYRSSGSGRYMAETPLQIALVRNKAGETYWRKGPAAPLALVRAGASLVGGELVGAARFESVELVQELLDRGAEVNATDWTGRTALLTCIDLGHFNLVWTLLQAGAKLCGGELTAAAKGGSKETIEMLLQHGACFDPEDGSEELLLEAAATGRNWDMLCWLIEKEGEGVGEYRPVILCAAVCSDLGMNPNWEKVVEMLIRRRQPDTPVHIYEATAMAYAAAHGQKRLLVRLLQLGVPGTCVLPYGGDRALHYLTSGWRKSLQDAYKKPFWRNCDNLRSSPLTPAIVLKQWKTVRMLLDAGCRPDRLSILVAVELTDIPTWYKEEMTPEDLEAYSAKTFSLVRRLTEIMDFDDINFSAHPITPTPLQAAAHFKARNVVSLLLSRGVDANVPPADNPNPEHMDRSDVMPRYALQAAVESGDAEMIDMLIAAGANVNAPAAYESGATALQIAASTGQIGTARKLISLGADVNADRAVVHGRMALEAAAERGRLDMVQFLLESGAGITGDHERVYYRSIRFARKSGYGAVVKLIEKWKREHYGDDEEDDSDLFYTSEESDDGYYD</sequence>
<feature type="region of interest" description="Disordered" evidence="4">
    <location>
        <begin position="934"/>
        <end position="957"/>
    </location>
</feature>
<dbReference type="InterPro" id="IPR002110">
    <property type="entry name" value="Ankyrin_rpt"/>
</dbReference>
<dbReference type="PROSITE" id="PS50297">
    <property type="entry name" value="ANK_REP_REGION"/>
    <property type="match status" value="6"/>
</dbReference>
<evidence type="ECO:0000256" key="2">
    <source>
        <dbReference type="ARBA" id="ARBA00023043"/>
    </source>
</evidence>
<comment type="caution">
    <text evidence="5">The sequence shown here is derived from an EMBL/GenBank/DDBJ whole genome shotgun (WGS) entry which is preliminary data.</text>
</comment>
<protein>
    <submittedName>
        <fullName evidence="5">Uncharacterized protein</fullName>
    </submittedName>
</protein>
<dbReference type="PROSITE" id="PS50088">
    <property type="entry name" value="ANK_REPEAT"/>
    <property type="match status" value="6"/>
</dbReference>
<gene>
    <name evidence="5" type="ORF">jhhlp_005364</name>
</gene>
<dbReference type="SUPFAM" id="SSF48403">
    <property type="entry name" value="Ankyrin repeat"/>
    <property type="match status" value="3"/>
</dbReference>
<proteinExistence type="predicted"/>
<feature type="compositionally biased region" description="Acidic residues" evidence="4">
    <location>
        <begin position="935"/>
        <end position="957"/>
    </location>
</feature>
<dbReference type="PANTHER" id="PTHR24123:SF33">
    <property type="entry name" value="PROTEIN HOS4"/>
    <property type="match status" value="1"/>
</dbReference>